<comment type="similarity">
    <text evidence="1 3">Belongs to the N-Me-Phe pilin family.</text>
</comment>
<dbReference type="RefSeq" id="WP_169161215.1">
    <property type="nucleotide sequence ID" value="NZ_JABBFW010000009.1"/>
</dbReference>
<name>A0A848F858_9BURK</name>
<keyword evidence="6" id="KW-1185">Reference proteome</keyword>
<dbReference type="Pfam" id="PF07963">
    <property type="entry name" value="N_methyl"/>
    <property type="match status" value="1"/>
</dbReference>
<dbReference type="InterPro" id="IPR001082">
    <property type="entry name" value="Pilin"/>
</dbReference>
<evidence type="ECO:0000256" key="3">
    <source>
        <dbReference type="RuleBase" id="RU000389"/>
    </source>
</evidence>
<gene>
    <name evidence="5" type="ORF">HHL10_15150</name>
</gene>
<keyword evidence="4" id="KW-0812">Transmembrane</keyword>
<proteinExistence type="inferred from homology"/>
<keyword evidence="4" id="KW-0472">Membrane</keyword>
<dbReference type="GO" id="GO:0007155">
    <property type="term" value="P:cell adhesion"/>
    <property type="evidence" value="ECO:0007669"/>
    <property type="project" value="InterPro"/>
</dbReference>
<evidence type="ECO:0000313" key="5">
    <source>
        <dbReference type="EMBL" id="NML16317.1"/>
    </source>
</evidence>
<sequence length="158" mass="15859">MQSTRHNQQGFTLIELMIVVAIIGILGAVGLPLYQNYIVKARVGNALRSVDALKTAVGVCIQEQGGVLAGCSAGSNGVPAFTPTKEVASATTSNGVILATLATGVGDGLDGRTITFTPTLGSSNVTWANSTTVTHAEARALIEKNNPPAAGGASGAAP</sequence>
<dbReference type="EMBL" id="JABBFW010000009">
    <property type="protein sequence ID" value="NML16317.1"/>
    <property type="molecule type" value="Genomic_DNA"/>
</dbReference>
<dbReference type="Gene3D" id="3.30.700.10">
    <property type="entry name" value="Glycoprotein, Type 4 Pilin"/>
    <property type="match status" value="1"/>
</dbReference>
<dbReference type="GO" id="GO:0043107">
    <property type="term" value="P:type IV pilus-dependent motility"/>
    <property type="evidence" value="ECO:0007669"/>
    <property type="project" value="TreeGrafter"/>
</dbReference>
<keyword evidence="3" id="KW-0281">Fimbrium</keyword>
<dbReference type="InterPro" id="IPR045584">
    <property type="entry name" value="Pilin-like"/>
</dbReference>
<evidence type="ECO:0000313" key="6">
    <source>
        <dbReference type="Proteomes" id="UP000574067"/>
    </source>
</evidence>
<dbReference type="Pfam" id="PF00114">
    <property type="entry name" value="Pilin"/>
    <property type="match status" value="1"/>
</dbReference>
<keyword evidence="2" id="KW-0488">Methylation</keyword>
<organism evidence="5 6">
    <name type="scientific">Azohydromonas caseinilytica</name>
    <dbReference type="NCBI Taxonomy" id="2728836"/>
    <lineage>
        <taxon>Bacteria</taxon>
        <taxon>Pseudomonadati</taxon>
        <taxon>Pseudomonadota</taxon>
        <taxon>Betaproteobacteria</taxon>
        <taxon>Burkholderiales</taxon>
        <taxon>Sphaerotilaceae</taxon>
        <taxon>Azohydromonas</taxon>
    </lineage>
</organism>
<dbReference type="NCBIfam" id="TIGR02532">
    <property type="entry name" value="IV_pilin_GFxxxE"/>
    <property type="match status" value="1"/>
</dbReference>
<dbReference type="GO" id="GO:0044096">
    <property type="term" value="C:type IV pilus"/>
    <property type="evidence" value="ECO:0007669"/>
    <property type="project" value="TreeGrafter"/>
</dbReference>
<comment type="caution">
    <text evidence="5">The sequence shown here is derived from an EMBL/GenBank/DDBJ whole genome shotgun (WGS) entry which is preliminary data.</text>
</comment>
<dbReference type="PROSITE" id="PS00409">
    <property type="entry name" value="PROKAR_NTER_METHYL"/>
    <property type="match status" value="1"/>
</dbReference>
<evidence type="ECO:0000256" key="2">
    <source>
        <dbReference type="ARBA" id="ARBA00022481"/>
    </source>
</evidence>
<dbReference type="InterPro" id="IPR012902">
    <property type="entry name" value="N_methyl_site"/>
</dbReference>
<keyword evidence="4" id="KW-1133">Transmembrane helix</keyword>
<protein>
    <submittedName>
        <fullName evidence="5">Prepilin-type N-terminal cleavage/methylation domain-containing protein</fullName>
    </submittedName>
</protein>
<dbReference type="SUPFAM" id="SSF54523">
    <property type="entry name" value="Pili subunits"/>
    <property type="match status" value="1"/>
</dbReference>
<dbReference type="PANTHER" id="PTHR30093:SF34">
    <property type="entry name" value="PREPILIN PEPTIDASE-DEPENDENT PROTEIN D"/>
    <property type="match status" value="1"/>
</dbReference>
<dbReference type="AlphaFoldDB" id="A0A848F858"/>
<evidence type="ECO:0000256" key="4">
    <source>
        <dbReference type="SAM" id="Phobius"/>
    </source>
</evidence>
<dbReference type="PANTHER" id="PTHR30093">
    <property type="entry name" value="GENERAL SECRETION PATHWAY PROTEIN G"/>
    <property type="match status" value="1"/>
</dbReference>
<dbReference type="Proteomes" id="UP000574067">
    <property type="component" value="Unassembled WGS sequence"/>
</dbReference>
<feature type="transmembrane region" description="Helical" evidence="4">
    <location>
        <begin position="12"/>
        <end position="34"/>
    </location>
</feature>
<evidence type="ECO:0000256" key="1">
    <source>
        <dbReference type="ARBA" id="ARBA00005233"/>
    </source>
</evidence>
<accession>A0A848F858</accession>
<reference evidence="5 6" key="1">
    <citation type="submission" date="2020-04" db="EMBL/GenBank/DDBJ databases">
        <title>Azohydromonas sp. isolated from soil.</title>
        <authorList>
            <person name="Dahal R.H."/>
        </authorList>
    </citation>
    <scope>NUCLEOTIDE SEQUENCE [LARGE SCALE GENOMIC DNA]</scope>
    <source>
        <strain evidence="5 6">G-1-1-14</strain>
    </source>
</reference>